<feature type="domain" description="PAZ" evidence="3">
    <location>
        <begin position="647"/>
        <end position="755"/>
    </location>
</feature>
<dbReference type="PROSITE" id="PS50821">
    <property type="entry name" value="PAZ"/>
    <property type="match status" value="1"/>
</dbReference>
<feature type="compositionally biased region" description="Low complexity" evidence="2">
    <location>
        <begin position="212"/>
        <end position="235"/>
    </location>
</feature>
<dbReference type="InterPro" id="IPR003165">
    <property type="entry name" value="Piwi"/>
</dbReference>
<evidence type="ECO:0000313" key="5">
    <source>
        <dbReference type="EnsemblMetazoa" id="XP_019768840.1"/>
    </source>
</evidence>
<feature type="compositionally biased region" description="Pro residues" evidence="2">
    <location>
        <begin position="66"/>
        <end position="79"/>
    </location>
</feature>
<feature type="compositionally biased region" description="Low complexity" evidence="2">
    <location>
        <begin position="144"/>
        <end position="171"/>
    </location>
</feature>
<dbReference type="AlphaFoldDB" id="A0AAR5Q6M7"/>
<dbReference type="SMART" id="SM01163">
    <property type="entry name" value="DUF1785"/>
    <property type="match status" value="1"/>
</dbReference>
<dbReference type="InterPro" id="IPR045246">
    <property type="entry name" value="Piwi_ago-like"/>
</dbReference>
<evidence type="ECO:0008006" key="7">
    <source>
        <dbReference type="Google" id="ProtNLM"/>
    </source>
</evidence>
<protein>
    <recommendedName>
        <fullName evidence="7">Germ-line stem cell division protein hiwi/piwi</fullName>
    </recommendedName>
</protein>
<feature type="compositionally biased region" description="Low complexity" evidence="2">
    <location>
        <begin position="54"/>
        <end position="65"/>
    </location>
</feature>
<feature type="compositionally biased region" description="Low complexity" evidence="2">
    <location>
        <begin position="106"/>
        <end position="125"/>
    </location>
</feature>
<dbReference type="Gene3D" id="3.40.50.2300">
    <property type="match status" value="1"/>
</dbReference>
<dbReference type="PANTHER" id="PTHR22891">
    <property type="entry name" value="EUKARYOTIC TRANSLATION INITIATION FACTOR 2C"/>
    <property type="match status" value="1"/>
</dbReference>
<reference evidence="6" key="1">
    <citation type="journal article" date="2013" name="Genome Biol.">
        <title>Draft genome of the mountain pine beetle, Dendroctonus ponderosae Hopkins, a major forest pest.</title>
        <authorList>
            <person name="Keeling C.I."/>
            <person name="Yuen M.M."/>
            <person name="Liao N.Y."/>
            <person name="Docking T.R."/>
            <person name="Chan S.K."/>
            <person name="Taylor G.A."/>
            <person name="Palmquist D.L."/>
            <person name="Jackman S.D."/>
            <person name="Nguyen A."/>
            <person name="Li M."/>
            <person name="Henderson H."/>
            <person name="Janes J.K."/>
            <person name="Zhao Y."/>
            <person name="Pandoh P."/>
            <person name="Moore R."/>
            <person name="Sperling F.A."/>
            <person name="Huber D.P."/>
            <person name="Birol I."/>
            <person name="Jones S.J."/>
            <person name="Bohlmann J."/>
        </authorList>
    </citation>
    <scope>NUCLEOTIDE SEQUENCE</scope>
</reference>
<dbReference type="EnsemblMetazoa" id="XM_019913281.1">
    <property type="protein sequence ID" value="XP_019768840.1"/>
    <property type="gene ID" value="LOC109543529"/>
</dbReference>
<dbReference type="InterPro" id="IPR012337">
    <property type="entry name" value="RNaseH-like_sf"/>
</dbReference>
<dbReference type="GO" id="GO:0003723">
    <property type="term" value="F:RNA binding"/>
    <property type="evidence" value="ECO:0007669"/>
    <property type="project" value="InterPro"/>
</dbReference>
<dbReference type="InterPro" id="IPR032474">
    <property type="entry name" value="Argonaute_N"/>
</dbReference>
<feature type="compositionally biased region" description="Low complexity" evidence="2">
    <location>
        <begin position="378"/>
        <end position="405"/>
    </location>
</feature>
<organism evidence="5 6">
    <name type="scientific">Dendroctonus ponderosae</name>
    <name type="common">Mountain pine beetle</name>
    <dbReference type="NCBI Taxonomy" id="77166"/>
    <lineage>
        <taxon>Eukaryota</taxon>
        <taxon>Metazoa</taxon>
        <taxon>Ecdysozoa</taxon>
        <taxon>Arthropoda</taxon>
        <taxon>Hexapoda</taxon>
        <taxon>Insecta</taxon>
        <taxon>Pterygota</taxon>
        <taxon>Neoptera</taxon>
        <taxon>Endopterygota</taxon>
        <taxon>Coleoptera</taxon>
        <taxon>Polyphaga</taxon>
        <taxon>Cucujiformia</taxon>
        <taxon>Curculionidae</taxon>
        <taxon>Scolytinae</taxon>
        <taxon>Dendroctonus</taxon>
    </lineage>
</organism>
<dbReference type="Pfam" id="PF02171">
    <property type="entry name" value="Piwi"/>
    <property type="match status" value="1"/>
</dbReference>
<name>A0AAR5Q6M7_DENPD</name>
<evidence type="ECO:0000259" key="4">
    <source>
        <dbReference type="PROSITE" id="PS50822"/>
    </source>
</evidence>
<dbReference type="SUPFAM" id="SSF53098">
    <property type="entry name" value="Ribonuclease H-like"/>
    <property type="match status" value="1"/>
</dbReference>
<dbReference type="InterPro" id="IPR003100">
    <property type="entry name" value="PAZ_dom"/>
</dbReference>
<feature type="compositionally biased region" description="Low complexity" evidence="2">
    <location>
        <begin position="183"/>
        <end position="198"/>
    </location>
</feature>
<dbReference type="InterPro" id="IPR032472">
    <property type="entry name" value="ArgoL2"/>
</dbReference>
<feature type="compositionally biased region" description="Pro residues" evidence="2">
    <location>
        <begin position="172"/>
        <end position="182"/>
    </location>
</feature>
<dbReference type="InterPro" id="IPR036085">
    <property type="entry name" value="PAZ_dom_sf"/>
</dbReference>
<dbReference type="Pfam" id="PF16488">
    <property type="entry name" value="ArgoL2"/>
    <property type="match status" value="1"/>
</dbReference>
<dbReference type="EnsemblMetazoa" id="XM_019913282.1">
    <property type="protein sequence ID" value="XP_019768841.1"/>
    <property type="gene ID" value="LOC109543529"/>
</dbReference>
<reference evidence="5" key="2">
    <citation type="submission" date="2024-08" db="UniProtKB">
        <authorList>
            <consortium name="EnsemblMetazoa"/>
        </authorList>
    </citation>
    <scope>IDENTIFICATION</scope>
</reference>
<comment type="similarity">
    <text evidence="1">Belongs to the argonaute family.</text>
</comment>
<evidence type="ECO:0000256" key="2">
    <source>
        <dbReference type="SAM" id="MobiDB-lite"/>
    </source>
</evidence>
<dbReference type="InterPro" id="IPR036397">
    <property type="entry name" value="RNaseH_sf"/>
</dbReference>
<evidence type="ECO:0000259" key="3">
    <source>
        <dbReference type="PROSITE" id="PS50821"/>
    </source>
</evidence>
<dbReference type="Gene3D" id="2.170.260.10">
    <property type="entry name" value="paz domain"/>
    <property type="match status" value="1"/>
</dbReference>
<evidence type="ECO:0000256" key="1">
    <source>
        <dbReference type="RuleBase" id="RU361178"/>
    </source>
</evidence>
<feature type="domain" description="Piwi" evidence="4">
    <location>
        <begin position="919"/>
        <end position="1220"/>
    </location>
</feature>
<accession>A0AAR5Q6M7</accession>
<dbReference type="InterPro" id="IPR014811">
    <property type="entry name" value="ArgoL1"/>
</dbReference>
<dbReference type="Pfam" id="PF16486">
    <property type="entry name" value="ArgoN"/>
    <property type="match status" value="1"/>
</dbReference>
<feature type="compositionally biased region" description="Low complexity" evidence="2">
    <location>
        <begin position="243"/>
        <end position="370"/>
    </location>
</feature>
<dbReference type="CDD" id="cd02846">
    <property type="entry name" value="PAZ_argonaute_like"/>
    <property type="match status" value="1"/>
</dbReference>
<evidence type="ECO:0000313" key="6">
    <source>
        <dbReference type="Proteomes" id="UP000019118"/>
    </source>
</evidence>
<dbReference type="Pfam" id="PF02170">
    <property type="entry name" value="PAZ"/>
    <property type="match status" value="1"/>
</dbReference>
<dbReference type="PROSITE" id="PS50822">
    <property type="entry name" value="PIWI"/>
    <property type="match status" value="1"/>
</dbReference>
<dbReference type="SMART" id="SM00950">
    <property type="entry name" value="Piwi"/>
    <property type="match status" value="1"/>
</dbReference>
<dbReference type="GO" id="GO:0034587">
    <property type="term" value="P:piRNA processing"/>
    <property type="evidence" value="ECO:0007669"/>
    <property type="project" value="UniProtKB-ARBA"/>
</dbReference>
<feature type="region of interest" description="Disordered" evidence="2">
    <location>
        <begin position="1"/>
        <end position="412"/>
    </location>
</feature>
<sequence length="1251" mass="139462">MGKKKGGKKNENKQTGGGDQPGPSSGVRGFSDPPQRDQGDVPPQQAGAGKGRGRQQPAEAQRAPQQPGPPQQQQPPPVQAQPGRGGFPMQQPSPTGRGFVKVLCEGMPPGLQGQQPPQWGPAPGRGHPPVQLAQQTPQREPYAGQQQGVPQMQQVQQPPGGLAWGQRQGGPPMQPAQQPPQRGPAAGQQQGGFPMQQPSPTGRGFAKVLCEGMPPVLQGQQPPQRGQAPGRGHPPVQLAQQTPQRGPYAGQQQGGPQMQQVQQPPGGMAWGQRQGGPPMQQLQQPPQSGPAAGQQQGGPQMQQVQQPPQRGPAVGQQQGGPPMQQVQQPPQRGPAAGQQQGGPALQQVQQPGGQQQSGSPMQPTQQPPQRGTGGQQQGGPPKQQHQQPQEQGRAQQQPQRTQQQQGPGGVQASALRSEMAGMQLTRVNKGDEELVSKQRRLPGTQGRVIKVESNHLQLNLGKLETAYHYDVAIKPDKPKMFMRPIMEIFRRKLFPNRYPAYDGKKNWYTASPLTNNLNDIIESDITINEDDDRAKVFKVEVKFANKVDMRPLRNFLTQPVTPQEAIQVVDIVLRMAPVQTCIPVGKSFFVKPTNTIIELGEGMEMYHGFFQSAIRGWKPFLNVDVAHKAFPKSLNVIDSFVEVLSTFRYKFVPENLSRLDRMQQETLTKFVKSLRVSCMIPNAPSSRKNYKVNGLEGSSRNSVFKFNNVQMSVEEYFLKTKNYRLKYPQYPTLWVGNPQRADKILLPIELCTIIEGQAVQRKMTEEQTRNMIKQSATNTTLRKSKIMDGIKRSNFNQSPTVKEFGFSVGDQFLQLDARVLQPPELKYKSSVCKVSKGVWRSNTFLNPATINSWTFVCANRYPPKPDEYSRMVSMFESSARDVGMVFASKATMPFVNVQGRQTYMDALQLFKSIKGKYDVVFVIVPDNGPQYSYVKKAAEIAVGCLTQCIKIGTVSKRLNPQTTANILLKVNSKMNGVNHSISITPPIMRRPVMIMGADVTHPGPDALHIPSVAAVTASHDPKAFQYNICWRLQNPQVEIIADLESITEEHLRFFYEKTRHKPEAIIFFRDGVSEGQFEQVRRAEIMAIRSACKKMQGQDYEPKITFLVVQKRHHTRLFPMNPRDSEDRNLNVPAGTCVDTEIAHPYMQDFYLVSHASIQGVAKPTKYVTLWDDNDMTNDQIEQLAYYLCHMFTRCTRSVSYPAPTYYAHLAAARGRVYIENDQLNMSRLRDEFQKVQILDTIRKDFPMFFV</sequence>
<keyword evidence="6" id="KW-1185">Reference proteome</keyword>
<dbReference type="Proteomes" id="UP000019118">
    <property type="component" value="Unassembled WGS sequence"/>
</dbReference>
<dbReference type="Pfam" id="PF08699">
    <property type="entry name" value="ArgoL1"/>
    <property type="match status" value="1"/>
</dbReference>
<proteinExistence type="inferred from homology"/>
<dbReference type="Gene3D" id="3.30.420.10">
    <property type="entry name" value="Ribonuclease H-like superfamily/Ribonuclease H"/>
    <property type="match status" value="1"/>
</dbReference>
<dbReference type="SMART" id="SM00949">
    <property type="entry name" value="PAZ"/>
    <property type="match status" value="1"/>
</dbReference>
<dbReference type="CDD" id="cd04657">
    <property type="entry name" value="Piwi_ago-like"/>
    <property type="match status" value="1"/>
</dbReference>
<dbReference type="SUPFAM" id="SSF101690">
    <property type="entry name" value="PAZ domain"/>
    <property type="match status" value="1"/>
</dbReference>